<evidence type="ECO:0000256" key="1">
    <source>
        <dbReference type="SAM" id="Phobius"/>
    </source>
</evidence>
<reference evidence="3 4" key="1">
    <citation type="submission" date="2024-02" db="EMBL/GenBank/DDBJ databases">
        <title>Haloferula sargassicola NBRC 104335.</title>
        <authorList>
            <person name="Ichikawa N."/>
            <person name="Katano-Makiyama Y."/>
            <person name="Hidaka K."/>
        </authorList>
    </citation>
    <scope>NUCLEOTIDE SEQUENCE [LARGE SCALE GENOMIC DNA]</scope>
    <source>
        <strain evidence="3 4">NBRC 104335</strain>
    </source>
</reference>
<feature type="signal peptide" evidence="2">
    <location>
        <begin position="1"/>
        <end position="22"/>
    </location>
</feature>
<feature type="chain" id="PRO_5045636787" description="TPM domain-containing protein" evidence="2">
    <location>
        <begin position="23"/>
        <end position="256"/>
    </location>
</feature>
<sequence>MTAMKRWWFYLGLIAAWMPVMAQGPAALPVPPRPPGGILDDARLFSTEPSRLEALEQRVGKVSAESGLPIYVVFYGSLIGRTMGEEVVRLQEAWLGSQPGVLLVVETGNGQFWLNWAEGDSIESDGQHPIPVLRGGMVPPQDQLMIDQQIQDLGRMPTGSMDHAEKMIGVLLDGIEGSVLHDAEGPTGRWKVVVLGLAIAGLALGGGLLLLRWMKGADARAAERFVFPELRIEKRLGAPFCGGRIREKSFRSSASG</sequence>
<keyword evidence="4" id="KW-1185">Reference proteome</keyword>
<proteinExistence type="predicted"/>
<keyword evidence="1" id="KW-0812">Transmembrane</keyword>
<evidence type="ECO:0000313" key="3">
    <source>
        <dbReference type="EMBL" id="GAA5482791.1"/>
    </source>
</evidence>
<dbReference type="Proteomes" id="UP001476282">
    <property type="component" value="Unassembled WGS sequence"/>
</dbReference>
<comment type="caution">
    <text evidence="3">The sequence shown here is derived from an EMBL/GenBank/DDBJ whole genome shotgun (WGS) entry which is preliminary data.</text>
</comment>
<keyword evidence="1" id="KW-1133">Transmembrane helix</keyword>
<dbReference type="Gene3D" id="3.10.310.50">
    <property type="match status" value="1"/>
</dbReference>
<protein>
    <recommendedName>
        <fullName evidence="5">TPM domain-containing protein</fullName>
    </recommendedName>
</protein>
<dbReference type="EMBL" id="BAABRI010000010">
    <property type="protein sequence ID" value="GAA5482791.1"/>
    <property type="molecule type" value="Genomic_DNA"/>
</dbReference>
<organism evidence="3 4">
    <name type="scientific">Haloferula sargassicola</name>
    <dbReference type="NCBI Taxonomy" id="490096"/>
    <lineage>
        <taxon>Bacteria</taxon>
        <taxon>Pseudomonadati</taxon>
        <taxon>Verrucomicrobiota</taxon>
        <taxon>Verrucomicrobiia</taxon>
        <taxon>Verrucomicrobiales</taxon>
        <taxon>Verrucomicrobiaceae</taxon>
        <taxon>Haloferula</taxon>
    </lineage>
</organism>
<keyword evidence="1" id="KW-0472">Membrane</keyword>
<evidence type="ECO:0000313" key="4">
    <source>
        <dbReference type="Proteomes" id="UP001476282"/>
    </source>
</evidence>
<feature type="transmembrane region" description="Helical" evidence="1">
    <location>
        <begin position="190"/>
        <end position="211"/>
    </location>
</feature>
<accession>A0ABP9UQZ3</accession>
<evidence type="ECO:0000256" key="2">
    <source>
        <dbReference type="SAM" id="SignalP"/>
    </source>
</evidence>
<gene>
    <name evidence="3" type="ORF">Hsar01_02015</name>
</gene>
<name>A0ABP9UQZ3_9BACT</name>
<evidence type="ECO:0008006" key="5">
    <source>
        <dbReference type="Google" id="ProtNLM"/>
    </source>
</evidence>
<keyword evidence="2" id="KW-0732">Signal</keyword>